<sequence>MQSNGNRRHSTLAVALYELLNPIYLGFFVAAWIFDIIYLNSTEVYWTQASSWLIALGLFIAIIPRLINLVQVWVGVSYPQGSAIKMHFWLNLIAIVLSIFNAFIHSRDVWAVVPAGVTLSTIVVALLLIANLQLALRDRTA</sequence>
<dbReference type="RefSeq" id="WP_128176934.1">
    <property type="nucleotide sequence ID" value="NZ_CP071409.1"/>
</dbReference>
<dbReference type="InterPro" id="IPR019251">
    <property type="entry name" value="DUF2231_TM"/>
</dbReference>
<evidence type="ECO:0000313" key="4">
    <source>
        <dbReference type="Proteomes" id="UP000288794"/>
    </source>
</evidence>
<evidence type="ECO:0000259" key="2">
    <source>
        <dbReference type="Pfam" id="PF09990"/>
    </source>
</evidence>
<feature type="domain" description="DUF2231" evidence="2">
    <location>
        <begin position="24"/>
        <end position="129"/>
    </location>
</feature>
<dbReference type="EMBL" id="JMEE01000023">
    <property type="protein sequence ID" value="RWR02363.1"/>
    <property type="molecule type" value="Genomic_DNA"/>
</dbReference>
<keyword evidence="1" id="KW-0472">Membrane</keyword>
<name>A0A443IE76_9GAMM</name>
<evidence type="ECO:0000256" key="1">
    <source>
        <dbReference type="SAM" id="Phobius"/>
    </source>
</evidence>
<accession>A0A443IE76</accession>
<feature type="transmembrane region" description="Helical" evidence="1">
    <location>
        <begin position="110"/>
        <end position="130"/>
    </location>
</feature>
<dbReference type="Pfam" id="PF09990">
    <property type="entry name" value="DUF2231"/>
    <property type="match status" value="1"/>
</dbReference>
<proteinExistence type="predicted"/>
<feature type="transmembrane region" description="Helical" evidence="1">
    <location>
        <begin position="12"/>
        <end position="34"/>
    </location>
</feature>
<keyword evidence="1" id="KW-0812">Transmembrane</keyword>
<keyword evidence="1" id="KW-1133">Transmembrane helix</keyword>
<protein>
    <recommendedName>
        <fullName evidence="2">DUF2231 domain-containing protein</fullName>
    </recommendedName>
</protein>
<evidence type="ECO:0000313" key="3">
    <source>
        <dbReference type="EMBL" id="RWR02363.1"/>
    </source>
</evidence>
<dbReference type="Proteomes" id="UP000288794">
    <property type="component" value="Unassembled WGS sequence"/>
</dbReference>
<feature type="transmembrane region" description="Helical" evidence="1">
    <location>
        <begin position="88"/>
        <end position="104"/>
    </location>
</feature>
<keyword evidence="4" id="KW-1185">Reference proteome</keyword>
<dbReference type="InterPro" id="IPR016923">
    <property type="entry name" value="UCP029509"/>
</dbReference>
<dbReference type="PIRSF" id="PIRSF029509">
    <property type="entry name" value="UCP029509"/>
    <property type="match status" value="1"/>
</dbReference>
<comment type="caution">
    <text evidence="3">The sequence shown here is derived from an EMBL/GenBank/DDBJ whole genome shotgun (WGS) entry which is preliminary data.</text>
</comment>
<feature type="transmembrane region" description="Helical" evidence="1">
    <location>
        <begin position="54"/>
        <end position="76"/>
    </location>
</feature>
<dbReference type="AlphaFoldDB" id="A0A443IE76"/>
<organism evidence="3 4">
    <name type="scientific">[Pantoea] beijingensis</name>
    <dbReference type="NCBI Taxonomy" id="1324864"/>
    <lineage>
        <taxon>Bacteria</taxon>
        <taxon>Pseudomonadati</taxon>
        <taxon>Pseudomonadota</taxon>
        <taxon>Gammaproteobacteria</taxon>
        <taxon>Enterobacterales</taxon>
        <taxon>Erwiniaceae</taxon>
        <taxon>Erwinia</taxon>
    </lineage>
</organism>
<reference evidence="3 4" key="1">
    <citation type="submission" date="2014-04" db="EMBL/GenBank/DDBJ databases">
        <title>Draft genome sequence of Pantoea beijingensis strain LMG 27579, an emerging pathogen to Pleurotus eryngii with potential industrial application.</title>
        <authorList>
            <person name="Xu F."/>
            <person name="Liu Y."/>
            <person name="Wang S."/>
            <person name="Yin Y."/>
            <person name="Ma Y."/>
            <person name="Zhao S."/>
            <person name="Rong C."/>
        </authorList>
    </citation>
    <scope>NUCLEOTIDE SEQUENCE [LARGE SCALE GENOMIC DNA]</scope>
    <source>
        <strain evidence="3 4">LMG 27579</strain>
    </source>
</reference>
<gene>
    <name evidence="3" type="ORF">ED28_08255</name>
</gene>